<keyword evidence="3" id="KW-1185">Reference proteome</keyword>
<evidence type="ECO:0000256" key="1">
    <source>
        <dbReference type="SAM" id="MobiDB-lite"/>
    </source>
</evidence>
<protein>
    <submittedName>
        <fullName evidence="2">Uncharacterized protein</fullName>
    </submittedName>
</protein>
<feature type="compositionally biased region" description="Basic and acidic residues" evidence="1">
    <location>
        <begin position="34"/>
        <end position="43"/>
    </location>
</feature>
<feature type="compositionally biased region" description="Basic residues" evidence="1">
    <location>
        <begin position="1"/>
        <end position="12"/>
    </location>
</feature>
<dbReference type="VEuPathDB" id="FungiDB:VP01_2463g2"/>
<reference evidence="2 3" key="1">
    <citation type="submission" date="2015-08" db="EMBL/GenBank/DDBJ databases">
        <title>Next Generation Sequencing and Analysis of the Genome of Puccinia sorghi L Schw, the Causal Agent of Maize Common Rust.</title>
        <authorList>
            <person name="Rochi L."/>
            <person name="Burguener G."/>
            <person name="Darino M."/>
            <person name="Turjanski A."/>
            <person name="Kreff E."/>
            <person name="Dieguez M.J."/>
            <person name="Sacco F."/>
        </authorList>
    </citation>
    <scope>NUCLEOTIDE SEQUENCE [LARGE SCALE GENOMIC DNA]</scope>
    <source>
        <strain evidence="2 3">RO10H11247</strain>
    </source>
</reference>
<feature type="region of interest" description="Disordered" evidence="1">
    <location>
        <begin position="1"/>
        <end position="95"/>
    </location>
</feature>
<organism evidence="2 3">
    <name type="scientific">Puccinia sorghi</name>
    <dbReference type="NCBI Taxonomy" id="27349"/>
    <lineage>
        <taxon>Eukaryota</taxon>
        <taxon>Fungi</taxon>
        <taxon>Dikarya</taxon>
        <taxon>Basidiomycota</taxon>
        <taxon>Pucciniomycotina</taxon>
        <taxon>Pucciniomycetes</taxon>
        <taxon>Pucciniales</taxon>
        <taxon>Pucciniaceae</taxon>
        <taxon>Puccinia</taxon>
    </lineage>
</organism>
<sequence length="191" mass="21687">MPSHLRNGRHLSAKQIQAKPQVEAEIQAPAHRNSSQEEQRQDQDGLGEQLPAPLHPSTVGGTQDASNTQEGERRTLAPNPQGTTPHMNREESMDVENSPLDTVLNVFQGQWLMWMNARNAQNAQMMRMALTQAISSQELIIEMGGQREMIRICDNWDAREELRHLDYLPHLSTNLPRRLAINHNTYRTLAV</sequence>
<dbReference type="Proteomes" id="UP000037035">
    <property type="component" value="Unassembled WGS sequence"/>
</dbReference>
<proteinExistence type="predicted"/>
<feature type="compositionally biased region" description="Polar residues" evidence="1">
    <location>
        <begin position="59"/>
        <end position="69"/>
    </location>
</feature>
<accession>A0A0L6V602</accession>
<evidence type="ECO:0000313" key="3">
    <source>
        <dbReference type="Proteomes" id="UP000037035"/>
    </source>
</evidence>
<evidence type="ECO:0000313" key="2">
    <source>
        <dbReference type="EMBL" id="KNZ56226.1"/>
    </source>
</evidence>
<name>A0A0L6V602_9BASI</name>
<dbReference type="EMBL" id="LAVV01007351">
    <property type="protein sequence ID" value="KNZ56226.1"/>
    <property type="molecule type" value="Genomic_DNA"/>
</dbReference>
<gene>
    <name evidence="2" type="ORF">VP01_2463g2</name>
</gene>
<dbReference type="AlphaFoldDB" id="A0A0L6V602"/>
<comment type="caution">
    <text evidence="2">The sequence shown here is derived from an EMBL/GenBank/DDBJ whole genome shotgun (WGS) entry which is preliminary data.</text>
</comment>
<dbReference type="OrthoDB" id="2507693at2759"/>